<keyword evidence="3 6" id="KW-0812">Transmembrane</keyword>
<dbReference type="OrthoDB" id="2802411at2759"/>
<evidence type="ECO:0000256" key="4">
    <source>
        <dbReference type="ARBA" id="ARBA00022989"/>
    </source>
</evidence>
<dbReference type="AlphaFoldDB" id="A0A6A6VEA8"/>
<gene>
    <name evidence="7" type="ORF">M011DRAFT_467110</name>
</gene>
<name>A0A6A6VEA8_9PLEO</name>
<organism evidence="7 8">
    <name type="scientific">Sporormia fimetaria CBS 119925</name>
    <dbReference type="NCBI Taxonomy" id="1340428"/>
    <lineage>
        <taxon>Eukaryota</taxon>
        <taxon>Fungi</taxon>
        <taxon>Dikarya</taxon>
        <taxon>Ascomycota</taxon>
        <taxon>Pezizomycotina</taxon>
        <taxon>Dothideomycetes</taxon>
        <taxon>Pleosporomycetidae</taxon>
        <taxon>Pleosporales</taxon>
        <taxon>Sporormiaceae</taxon>
        <taxon>Sporormia</taxon>
    </lineage>
</organism>
<comment type="subcellular location">
    <subcellularLocation>
        <location evidence="1">Membrane</location>
    </subcellularLocation>
</comment>
<keyword evidence="4 6" id="KW-1133">Transmembrane helix</keyword>
<keyword evidence="5 6" id="KW-0472">Membrane</keyword>
<evidence type="ECO:0000313" key="8">
    <source>
        <dbReference type="Proteomes" id="UP000799440"/>
    </source>
</evidence>
<dbReference type="EMBL" id="MU006570">
    <property type="protein sequence ID" value="KAF2748064.1"/>
    <property type="molecule type" value="Genomic_DNA"/>
</dbReference>
<reference evidence="7" key="1">
    <citation type="journal article" date="2020" name="Stud. Mycol.">
        <title>101 Dothideomycetes genomes: a test case for predicting lifestyles and emergence of pathogens.</title>
        <authorList>
            <person name="Haridas S."/>
            <person name="Albert R."/>
            <person name="Binder M."/>
            <person name="Bloem J."/>
            <person name="Labutti K."/>
            <person name="Salamov A."/>
            <person name="Andreopoulos B."/>
            <person name="Baker S."/>
            <person name="Barry K."/>
            <person name="Bills G."/>
            <person name="Bluhm B."/>
            <person name="Cannon C."/>
            <person name="Castanera R."/>
            <person name="Culley D."/>
            <person name="Daum C."/>
            <person name="Ezra D."/>
            <person name="Gonzalez J."/>
            <person name="Henrissat B."/>
            <person name="Kuo A."/>
            <person name="Liang C."/>
            <person name="Lipzen A."/>
            <person name="Lutzoni F."/>
            <person name="Magnuson J."/>
            <person name="Mondo S."/>
            <person name="Nolan M."/>
            <person name="Ohm R."/>
            <person name="Pangilinan J."/>
            <person name="Park H.-J."/>
            <person name="Ramirez L."/>
            <person name="Alfaro M."/>
            <person name="Sun H."/>
            <person name="Tritt A."/>
            <person name="Yoshinaga Y."/>
            <person name="Zwiers L.-H."/>
            <person name="Turgeon B."/>
            <person name="Goodwin S."/>
            <person name="Spatafora J."/>
            <person name="Crous P."/>
            <person name="Grigoriev I."/>
        </authorList>
    </citation>
    <scope>NUCLEOTIDE SEQUENCE</scope>
    <source>
        <strain evidence="7">CBS 119925</strain>
    </source>
</reference>
<evidence type="ECO:0000256" key="6">
    <source>
        <dbReference type="SAM" id="Phobius"/>
    </source>
</evidence>
<dbReference type="Pfam" id="PF01679">
    <property type="entry name" value="Pmp3"/>
    <property type="match status" value="1"/>
</dbReference>
<protein>
    <submittedName>
        <fullName evidence="7">Uncharacterized protein</fullName>
    </submittedName>
</protein>
<dbReference type="GO" id="GO:0016020">
    <property type="term" value="C:membrane"/>
    <property type="evidence" value="ECO:0007669"/>
    <property type="project" value="UniProtKB-SubCell"/>
</dbReference>
<feature type="transmembrane region" description="Helical" evidence="6">
    <location>
        <begin position="50"/>
        <end position="76"/>
    </location>
</feature>
<sequence length="163" mass="18328">MTLDSKVPLERGADDYQLGWRQSRSMVLSMCFFCLCCPPMAIYLDRGSSSSILFNFFLCFLGYLPGIIHAISYVLLSPRRPVPRVRPHRRWLSPDSLIGDASEPPGLSKGVTITEELRSQSYSCEHDNHPLEELWGKGVPLFQAVPIIPEDGVLDVDLIPQHT</sequence>
<proteinExistence type="inferred from homology"/>
<evidence type="ECO:0000256" key="3">
    <source>
        <dbReference type="ARBA" id="ARBA00022692"/>
    </source>
</evidence>
<accession>A0A6A6VEA8</accession>
<dbReference type="Proteomes" id="UP000799440">
    <property type="component" value="Unassembled WGS sequence"/>
</dbReference>
<evidence type="ECO:0000313" key="7">
    <source>
        <dbReference type="EMBL" id="KAF2748064.1"/>
    </source>
</evidence>
<dbReference type="InterPro" id="IPR000612">
    <property type="entry name" value="PMP3"/>
</dbReference>
<comment type="similarity">
    <text evidence="2">Belongs to the UPF0057 (PMP3) family.</text>
</comment>
<evidence type="ECO:0000256" key="1">
    <source>
        <dbReference type="ARBA" id="ARBA00004370"/>
    </source>
</evidence>
<evidence type="ECO:0000256" key="5">
    <source>
        <dbReference type="ARBA" id="ARBA00023136"/>
    </source>
</evidence>
<evidence type="ECO:0000256" key="2">
    <source>
        <dbReference type="ARBA" id="ARBA00009530"/>
    </source>
</evidence>
<feature type="transmembrane region" description="Helical" evidence="6">
    <location>
        <begin position="26"/>
        <end position="44"/>
    </location>
</feature>
<keyword evidence="8" id="KW-1185">Reference proteome</keyword>